<feature type="compositionally biased region" description="Acidic residues" evidence="1">
    <location>
        <begin position="167"/>
        <end position="176"/>
    </location>
</feature>
<dbReference type="Gene3D" id="3.40.1580.10">
    <property type="entry name" value="SMI1/KNR4-like"/>
    <property type="match status" value="1"/>
</dbReference>
<dbReference type="AlphaFoldDB" id="A0AAW8C9A9"/>
<accession>A0AAW8C9A9</accession>
<dbReference type="EMBL" id="JASAXT010000003">
    <property type="protein sequence ID" value="MDP8147833.1"/>
    <property type="molecule type" value="Genomic_DNA"/>
</dbReference>
<gene>
    <name evidence="3" type="ORF">QJU57_01920</name>
</gene>
<evidence type="ECO:0000313" key="4">
    <source>
        <dbReference type="Proteomes" id="UP001226020"/>
    </source>
</evidence>
<sequence>MKEKYKDFWMDCEWAEKEYVSKPVTEELVVEIEKELGYKLPLSYIELMKIQNGGIPNRACYPTTEATSWAEDHIAITGMFGIGKEKNSSLCGEYGSEFWSKEWGYPKIGVYICDCPSAGHDMIALDYTECGSQGEPKVVHIDQEHNYKVTFLAESFEEFIQNLKSDEEFENNDSDENSGSISESFSDDF</sequence>
<dbReference type="InterPro" id="IPR037883">
    <property type="entry name" value="Knr4/Smi1-like_sf"/>
</dbReference>
<dbReference type="SUPFAM" id="SSF160631">
    <property type="entry name" value="SMI1/KNR4-like"/>
    <property type="match status" value="1"/>
</dbReference>
<feature type="compositionally biased region" description="Low complexity" evidence="1">
    <location>
        <begin position="177"/>
        <end position="189"/>
    </location>
</feature>
<dbReference type="Pfam" id="PF09346">
    <property type="entry name" value="SMI1_KNR4"/>
    <property type="match status" value="1"/>
</dbReference>
<name>A0AAW8C9A9_9PAST</name>
<keyword evidence="4" id="KW-1185">Reference proteome</keyword>
<feature type="region of interest" description="Disordered" evidence="1">
    <location>
        <begin position="165"/>
        <end position="189"/>
    </location>
</feature>
<evidence type="ECO:0000313" key="3">
    <source>
        <dbReference type="EMBL" id="MDP8147833.1"/>
    </source>
</evidence>
<organism evidence="3 4">
    <name type="scientific">Phocoenobacter atlanticus subsp. atlanticus</name>
    <dbReference type="NCBI Taxonomy" id="3061285"/>
    <lineage>
        <taxon>Bacteria</taxon>
        <taxon>Pseudomonadati</taxon>
        <taxon>Pseudomonadota</taxon>
        <taxon>Gammaproteobacteria</taxon>
        <taxon>Pasteurellales</taxon>
        <taxon>Pasteurellaceae</taxon>
        <taxon>Phocoenobacter</taxon>
        <taxon>Phocoenobacter atlanticus</taxon>
    </lineage>
</organism>
<evidence type="ECO:0000256" key="1">
    <source>
        <dbReference type="SAM" id="MobiDB-lite"/>
    </source>
</evidence>
<comment type="caution">
    <text evidence="3">The sequence shown here is derived from an EMBL/GenBank/DDBJ whole genome shotgun (WGS) entry which is preliminary data.</text>
</comment>
<feature type="domain" description="Knr4/Smi1-like" evidence="2">
    <location>
        <begin position="23"/>
        <end position="162"/>
    </location>
</feature>
<dbReference type="SMART" id="SM00860">
    <property type="entry name" value="SMI1_KNR4"/>
    <property type="match status" value="1"/>
</dbReference>
<dbReference type="InterPro" id="IPR018958">
    <property type="entry name" value="Knr4/Smi1-like_dom"/>
</dbReference>
<reference evidence="3 4" key="1">
    <citation type="journal article" date="2023" name="Front. Microbiol.">
        <title>Phylogeography and host specificity of Pasteurellaceae pathogenic to sea-farmed fish in the north-east Atlantic.</title>
        <authorList>
            <person name="Gulla S."/>
            <person name="Colquhoun D.J."/>
            <person name="Olsen A.B."/>
            <person name="Spilsberg B."/>
            <person name="Lagesen K."/>
            <person name="Aakesson C.P."/>
            <person name="Strom S."/>
            <person name="Manji F."/>
            <person name="Birkbeck T.H."/>
            <person name="Nilsen H.K."/>
        </authorList>
    </citation>
    <scope>NUCLEOTIDE SEQUENCE [LARGE SCALE GENOMIC DNA]</scope>
    <source>
        <strain evidence="3 4">NVIB3131</strain>
    </source>
</reference>
<protein>
    <submittedName>
        <fullName evidence="3">SMI1/KNR4 family protein</fullName>
    </submittedName>
</protein>
<dbReference type="GeneID" id="86853670"/>
<proteinExistence type="predicted"/>
<dbReference type="Proteomes" id="UP001226020">
    <property type="component" value="Unassembled WGS sequence"/>
</dbReference>
<evidence type="ECO:0000259" key="2">
    <source>
        <dbReference type="SMART" id="SM00860"/>
    </source>
</evidence>
<dbReference type="RefSeq" id="WP_306346668.1">
    <property type="nucleotide sequence ID" value="NZ_JASAVZ010000004.1"/>
</dbReference>